<proteinExistence type="predicted"/>
<dbReference type="CDD" id="cd12148">
    <property type="entry name" value="fungal_TF_MHR"/>
    <property type="match status" value="1"/>
</dbReference>
<dbReference type="PROSITE" id="PS50048">
    <property type="entry name" value="ZN2_CY6_FUNGAL_2"/>
    <property type="match status" value="1"/>
</dbReference>
<dbReference type="InterPro" id="IPR007219">
    <property type="entry name" value="XnlR_reg_dom"/>
</dbReference>
<reference evidence="6" key="1">
    <citation type="journal article" date="2020" name="Stud. Mycol.">
        <title>101 Dothideomycetes genomes: a test case for predicting lifestyles and emergence of pathogens.</title>
        <authorList>
            <person name="Haridas S."/>
            <person name="Albert R."/>
            <person name="Binder M."/>
            <person name="Bloem J."/>
            <person name="Labutti K."/>
            <person name="Salamov A."/>
            <person name="Andreopoulos B."/>
            <person name="Baker S."/>
            <person name="Barry K."/>
            <person name="Bills G."/>
            <person name="Bluhm B."/>
            <person name="Cannon C."/>
            <person name="Castanera R."/>
            <person name="Culley D."/>
            <person name="Daum C."/>
            <person name="Ezra D."/>
            <person name="Gonzalez J."/>
            <person name="Henrissat B."/>
            <person name="Kuo A."/>
            <person name="Liang C."/>
            <person name="Lipzen A."/>
            <person name="Lutzoni F."/>
            <person name="Magnuson J."/>
            <person name="Mondo S."/>
            <person name="Nolan M."/>
            <person name="Ohm R."/>
            <person name="Pangilinan J."/>
            <person name="Park H.-J."/>
            <person name="Ramirez L."/>
            <person name="Alfaro M."/>
            <person name="Sun H."/>
            <person name="Tritt A."/>
            <person name="Yoshinaga Y."/>
            <person name="Zwiers L.-H."/>
            <person name="Turgeon B."/>
            <person name="Goodwin S."/>
            <person name="Spatafora J."/>
            <person name="Crous P."/>
            <person name="Grigoriev I."/>
        </authorList>
    </citation>
    <scope>NUCLEOTIDE SEQUENCE</scope>
    <source>
        <strain evidence="6">CBS 260.36</strain>
    </source>
</reference>
<dbReference type="SUPFAM" id="SSF57701">
    <property type="entry name" value="Zn2/Cys6 DNA-binding domain"/>
    <property type="match status" value="1"/>
</dbReference>
<evidence type="ECO:0000256" key="4">
    <source>
        <dbReference type="SAM" id="MobiDB-lite"/>
    </source>
</evidence>
<dbReference type="InterPro" id="IPR050613">
    <property type="entry name" value="Sec_Metabolite_Reg"/>
</dbReference>
<evidence type="ECO:0000313" key="6">
    <source>
        <dbReference type="EMBL" id="KAF2151459.1"/>
    </source>
</evidence>
<dbReference type="InterPro" id="IPR001138">
    <property type="entry name" value="Zn2Cys6_DnaBD"/>
</dbReference>
<dbReference type="EMBL" id="ML996088">
    <property type="protein sequence ID" value="KAF2151459.1"/>
    <property type="molecule type" value="Genomic_DNA"/>
</dbReference>
<sequence>MNLEGHIVNQNEIALSDCRFNYTVTAIPSGMAGQKRPSPTASDETGASETHSKRQRQVRSCLPCRDRKVACDKCLPCASCVRYRNPQNCVYLGDLPAGQATSQIAANGDHHQSNGHTTQTTPQSMADRSITAHSSTPFRSSLSGLPHLNHKNPFARGRLAAKPSSTVFYIGPTAWSVAAPIDIFHHDISIGNVIQPSWRRLLGLSAAFGGGPYNTFGGGPYDTVLDPDPHIAEQTLSLAVELPSEDQCRTSVAVFLNTVNQSYPVVDRPRFEATMQNFFSDRSTASPAWVGLLMAIVASGHALRLLSSSETTKSSLCPLSAHLASLVHKHALAYETTSYRPGLETFQTILVLVLHKKLRFGWMDGTNGTSGLLGLANRLAFTMGLHRDSREALNSIPAEDAKLRRKLFSIYIHLDFEHSLQSGMPFLLRPADFDADFEPRHIPGGCTHLCNFMQLFPLLSQALQLTNSSRSNASLSDTIEILSRLQHKSQSFIKVEEPTAMTQHDLLHNIRSSMTPIILFRVQVGLFALTLDKPEIRKQYNLQNLLTPPLCVLERFLSLLQQVDDIIPQDSVRLWKIFVISLFRHTLYNSVGYILHFLQRSLFDESLLACKGTLPAAMDSTRIFRKIRLTLEILRCTFDVSIQCIRENTTQMVYLRYVEERHRRFIEKGTEHFDVNSAEGKAVTDCLCDTIDDMLHVAEDALGLGHNGISPSQMPPGAGQFDPNVMDSMMNMPFAEAFALPEDSNWPWVGEDFQLDWMQPMGPQINGDLQQITRP</sequence>
<comment type="subcellular location">
    <subcellularLocation>
        <location evidence="1">Nucleus</location>
    </subcellularLocation>
</comment>
<evidence type="ECO:0000256" key="3">
    <source>
        <dbReference type="ARBA" id="ARBA00023242"/>
    </source>
</evidence>
<dbReference type="OrthoDB" id="4934715at2759"/>
<dbReference type="Pfam" id="PF04082">
    <property type="entry name" value="Fungal_trans"/>
    <property type="match status" value="1"/>
</dbReference>
<dbReference type="AlphaFoldDB" id="A0A9P4J2Z9"/>
<dbReference type="GO" id="GO:0003677">
    <property type="term" value="F:DNA binding"/>
    <property type="evidence" value="ECO:0007669"/>
    <property type="project" value="InterPro"/>
</dbReference>
<gene>
    <name evidence="6" type="ORF">K461DRAFT_173289</name>
</gene>
<keyword evidence="3" id="KW-0539">Nucleus</keyword>
<feature type="region of interest" description="Disordered" evidence="4">
    <location>
        <begin position="29"/>
        <end position="59"/>
    </location>
</feature>
<feature type="compositionally biased region" description="Polar residues" evidence="4">
    <location>
        <begin position="114"/>
        <end position="143"/>
    </location>
</feature>
<name>A0A9P4J2Z9_9PEZI</name>
<feature type="compositionally biased region" description="Polar residues" evidence="4">
    <location>
        <begin position="37"/>
        <end position="49"/>
    </location>
</feature>
<keyword evidence="7" id="KW-1185">Reference proteome</keyword>
<organism evidence="6 7">
    <name type="scientific">Myriangium duriaei CBS 260.36</name>
    <dbReference type="NCBI Taxonomy" id="1168546"/>
    <lineage>
        <taxon>Eukaryota</taxon>
        <taxon>Fungi</taxon>
        <taxon>Dikarya</taxon>
        <taxon>Ascomycota</taxon>
        <taxon>Pezizomycotina</taxon>
        <taxon>Dothideomycetes</taxon>
        <taxon>Dothideomycetidae</taxon>
        <taxon>Myriangiales</taxon>
        <taxon>Myriangiaceae</taxon>
        <taxon>Myriangium</taxon>
    </lineage>
</organism>
<dbReference type="Gene3D" id="4.10.240.10">
    <property type="entry name" value="Zn(2)-C6 fungal-type DNA-binding domain"/>
    <property type="match status" value="1"/>
</dbReference>
<keyword evidence="2" id="KW-0479">Metal-binding</keyword>
<dbReference type="GO" id="GO:0000981">
    <property type="term" value="F:DNA-binding transcription factor activity, RNA polymerase II-specific"/>
    <property type="evidence" value="ECO:0007669"/>
    <property type="project" value="InterPro"/>
</dbReference>
<dbReference type="PANTHER" id="PTHR31001:SF58">
    <property type="entry name" value="ZN(II)2CYS6 TRANSCRIPTION FACTOR (EUROFUNG)"/>
    <property type="match status" value="1"/>
</dbReference>
<feature type="region of interest" description="Disordered" evidence="4">
    <location>
        <begin position="107"/>
        <end position="145"/>
    </location>
</feature>
<dbReference type="InterPro" id="IPR036864">
    <property type="entry name" value="Zn2-C6_fun-type_DNA-bd_sf"/>
</dbReference>
<evidence type="ECO:0000259" key="5">
    <source>
        <dbReference type="PROSITE" id="PS50048"/>
    </source>
</evidence>
<feature type="domain" description="Zn(2)-C6 fungal-type" evidence="5">
    <location>
        <begin position="60"/>
        <end position="91"/>
    </location>
</feature>
<dbReference type="Proteomes" id="UP000799439">
    <property type="component" value="Unassembled WGS sequence"/>
</dbReference>
<accession>A0A9P4J2Z9</accession>
<dbReference type="GO" id="GO:0008270">
    <property type="term" value="F:zinc ion binding"/>
    <property type="evidence" value="ECO:0007669"/>
    <property type="project" value="InterPro"/>
</dbReference>
<dbReference type="GO" id="GO:0006351">
    <property type="term" value="P:DNA-templated transcription"/>
    <property type="evidence" value="ECO:0007669"/>
    <property type="project" value="InterPro"/>
</dbReference>
<dbReference type="CDD" id="cd00067">
    <property type="entry name" value="GAL4"/>
    <property type="match status" value="1"/>
</dbReference>
<comment type="caution">
    <text evidence="6">The sequence shown here is derived from an EMBL/GenBank/DDBJ whole genome shotgun (WGS) entry which is preliminary data.</text>
</comment>
<dbReference type="PROSITE" id="PS00463">
    <property type="entry name" value="ZN2_CY6_FUNGAL_1"/>
    <property type="match status" value="1"/>
</dbReference>
<dbReference type="PANTHER" id="PTHR31001">
    <property type="entry name" value="UNCHARACTERIZED TRANSCRIPTIONAL REGULATORY PROTEIN"/>
    <property type="match status" value="1"/>
</dbReference>
<evidence type="ECO:0000256" key="2">
    <source>
        <dbReference type="ARBA" id="ARBA00022723"/>
    </source>
</evidence>
<evidence type="ECO:0000313" key="7">
    <source>
        <dbReference type="Proteomes" id="UP000799439"/>
    </source>
</evidence>
<evidence type="ECO:0000256" key="1">
    <source>
        <dbReference type="ARBA" id="ARBA00004123"/>
    </source>
</evidence>
<dbReference type="GO" id="GO:0005634">
    <property type="term" value="C:nucleus"/>
    <property type="evidence" value="ECO:0007669"/>
    <property type="project" value="UniProtKB-SubCell"/>
</dbReference>
<protein>
    <recommendedName>
        <fullName evidence="5">Zn(2)-C6 fungal-type domain-containing protein</fullName>
    </recommendedName>
</protein>